<sequence length="161" mass="17981">MVVLIVTCPPGREGDAILELEWALEGVRVRGTDWRGLLIAESLLSKEETIERLKRFETQAIQRVVLLDLLVLASPEVIEQRAIELMRGKKGTFAVRARVRGNKRLKEKDLERSVGAAVVKAYGLKVNLTDPDWTVVIEVLGKKAGVGVLGRNEILRFQVVE</sequence>
<protein>
    <submittedName>
        <fullName evidence="3">RNA-binding protein</fullName>
    </submittedName>
</protein>
<dbReference type="GO" id="GO:0006400">
    <property type="term" value="P:tRNA modification"/>
    <property type="evidence" value="ECO:0007669"/>
    <property type="project" value="InterPro"/>
</dbReference>
<dbReference type="Pfam" id="PF02926">
    <property type="entry name" value="THUMP"/>
    <property type="match status" value="1"/>
</dbReference>
<dbReference type="PATRIC" id="fig|1432656.3.peg.945"/>
<name>A0A0X1KJZ5_9EURY</name>
<accession>A0A0X1KJZ5</accession>
<dbReference type="CDD" id="cd11717">
    <property type="entry name" value="THUMP_THUMPD1_like"/>
    <property type="match status" value="1"/>
</dbReference>
<keyword evidence="4" id="KW-1185">Reference proteome</keyword>
<dbReference type="InterPro" id="IPR040183">
    <property type="entry name" value="THUMPD1-like"/>
</dbReference>
<dbReference type="InterPro" id="IPR004114">
    <property type="entry name" value="THUMP_dom"/>
</dbReference>
<dbReference type="RefSeq" id="WP_062371443.1">
    <property type="nucleotide sequence ID" value="NZ_CP007140.1"/>
</dbReference>
<dbReference type="PROSITE" id="PS51165">
    <property type="entry name" value="THUMP"/>
    <property type="match status" value="1"/>
</dbReference>
<evidence type="ECO:0000256" key="1">
    <source>
        <dbReference type="PROSITE-ProRule" id="PRU00529"/>
    </source>
</evidence>
<feature type="domain" description="THUMP" evidence="2">
    <location>
        <begin position="47"/>
        <end position="150"/>
    </location>
</feature>
<dbReference type="Gene3D" id="3.30.2130.30">
    <property type="match status" value="1"/>
</dbReference>
<evidence type="ECO:0000259" key="2">
    <source>
        <dbReference type="PROSITE" id="PS51165"/>
    </source>
</evidence>
<dbReference type="Proteomes" id="UP000062043">
    <property type="component" value="Chromosome"/>
</dbReference>
<dbReference type="SMART" id="SM00981">
    <property type="entry name" value="THUMP"/>
    <property type="match status" value="1"/>
</dbReference>
<organism evidence="3 4">
    <name type="scientific">Thermococcus guaymasensis DSM 11113</name>
    <dbReference type="NCBI Taxonomy" id="1432656"/>
    <lineage>
        <taxon>Archaea</taxon>
        <taxon>Methanobacteriati</taxon>
        <taxon>Methanobacteriota</taxon>
        <taxon>Thermococci</taxon>
        <taxon>Thermococcales</taxon>
        <taxon>Thermococcaceae</taxon>
        <taxon>Thermococcus</taxon>
    </lineage>
</organism>
<evidence type="ECO:0000313" key="3">
    <source>
        <dbReference type="EMBL" id="AJC71576.1"/>
    </source>
</evidence>
<dbReference type="AlphaFoldDB" id="A0A0X1KJZ5"/>
<keyword evidence="1" id="KW-0694">RNA-binding</keyword>
<dbReference type="KEGG" id="tgy:X802_04865"/>
<gene>
    <name evidence="3" type="ORF">X802_04865</name>
</gene>
<dbReference type="EMBL" id="CP007140">
    <property type="protein sequence ID" value="AJC71576.1"/>
    <property type="molecule type" value="Genomic_DNA"/>
</dbReference>
<dbReference type="GO" id="GO:0003723">
    <property type="term" value="F:RNA binding"/>
    <property type="evidence" value="ECO:0007669"/>
    <property type="project" value="UniProtKB-UniRule"/>
</dbReference>
<reference evidence="3 4" key="1">
    <citation type="submission" date="2014-01" db="EMBL/GenBank/DDBJ databases">
        <title>Genome sequencing of Thermococcus guaymasensis.</title>
        <authorList>
            <person name="Zhang X."/>
            <person name="Alvare G."/>
            <person name="Fristensky B."/>
            <person name="Chen L."/>
            <person name="Suen T."/>
            <person name="Chen Q."/>
            <person name="Ma K."/>
        </authorList>
    </citation>
    <scope>NUCLEOTIDE SEQUENCE [LARGE SCALE GENOMIC DNA]</scope>
    <source>
        <strain evidence="3 4">DSM 11113</strain>
    </source>
</reference>
<dbReference type="GeneID" id="27134987"/>
<dbReference type="STRING" id="1432656.X802_04865"/>
<dbReference type="SUPFAM" id="SSF143437">
    <property type="entry name" value="THUMP domain-like"/>
    <property type="match status" value="1"/>
</dbReference>
<proteinExistence type="predicted"/>
<dbReference type="OrthoDB" id="26307at2157"/>
<evidence type="ECO:0000313" key="4">
    <source>
        <dbReference type="Proteomes" id="UP000062043"/>
    </source>
</evidence>